<dbReference type="Proteomes" id="UP000199340">
    <property type="component" value="Unassembled WGS sequence"/>
</dbReference>
<protein>
    <submittedName>
        <fullName evidence="1">Uncharacterized protein</fullName>
    </submittedName>
</protein>
<reference evidence="1 2" key="1">
    <citation type="submission" date="2016-10" db="EMBL/GenBank/DDBJ databases">
        <authorList>
            <person name="de Groot N.N."/>
        </authorList>
    </citation>
    <scope>NUCLEOTIDE SEQUENCE [LARGE SCALE GENOMIC DNA]</scope>
    <source>
        <strain evidence="1 2">DSM 28010</strain>
    </source>
</reference>
<keyword evidence="2" id="KW-1185">Reference proteome</keyword>
<evidence type="ECO:0000313" key="1">
    <source>
        <dbReference type="EMBL" id="SDI00230.1"/>
    </source>
</evidence>
<evidence type="ECO:0000313" key="2">
    <source>
        <dbReference type="Proteomes" id="UP000199340"/>
    </source>
</evidence>
<name>A0A1G8H157_9RHOB</name>
<dbReference type="EMBL" id="FNEB01000001">
    <property type="protein sequence ID" value="SDI00230.1"/>
    <property type="molecule type" value="Genomic_DNA"/>
</dbReference>
<gene>
    <name evidence="1" type="ORF">SAMN05421850_101309</name>
</gene>
<organism evidence="1 2">
    <name type="scientific">Lutimaribacter saemankumensis</name>
    <dbReference type="NCBI Taxonomy" id="490829"/>
    <lineage>
        <taxon>Bacteria</taxon>
        <taxon>Pseudomonadati</taxon>
        <taxon>Pseudomonadota</taxon>
        <taxon>Alphaproteobacteria</taxon>
        <taxon>Rhodobacterales</taxon>
        <taxon>Roseobacteraceae</taxon>
        <taxon>Lutimaribacter</taxon>
    </lineage>
</organism>
<dbReference type="STRING" id="490829.SAMN05421850_101309"/>
<accession>A0A1G8H157</accession>
<proteinExistence type="predicted"/>
<dbReference type="AlphaFoldDB" id="A0A1G8H157"/>
<sequence length="64" mass="7007">MTFDPSKHTTHPARAFSDFKLGEVFRAPSRTMTEGVLPPFRPQAATTTRSITTAPICSAWVIAT</sequence>